<feature type="transmembrane region" description="Helical" evidence="1">
    <location>
        <begin position="227"/>
        <end position="245"/>
    </location>
</feature>
<protein>
    <submittedName>
        <fullName evidence="2">O-antigen ligase domain-containing protein</fullName>
    </submittedName>
</protein>
<dbReference type="RefSeq" id="WP_137093276.1">
    <property type="nucleotide sequence ID" value="NZ_SWMS01000001.1"/>
</dbReference>
<keyword evidence="1" id="KW-1133">Transmembrane helix</keyword>
<evidence type="ECO:0000313" key="3">
    <source>
        <dbReference type="Proteomes" id="UP000309992"/>
    </source>
</evidence>
<dbReference type="PANTHER" id="PTHR37422">
    <property type="entry name" value="TEICHURONIC ACID BIOSYNTHESIS PROTEIN TUAE"/>
    <property type="match status" value="1"/>
</dbReference>
<evidence type="ECO:0000313" key="2">
    <source>
        <dbReference type="EMBL" id="TKG73715.1"/>
    </source>
</evidence>
<sequence>MTASTSTARPLAEPDFPGQRGVSWVIGLIWGLLVINTLGSLGVDTIVPIPRRLLQVITMGSLCVAFVLALLLNRKLRIRPNAFLLLLSLLAVVSFVSSSFLDSGLGALFRCARLAVFIATLWLLTRWWDGGLAFVRHHVRALTAVLAVVAAGLVLSPGTAMPADFDGRLVGVLWPITATQVADYAAVVAGLTVVLWLARATTARSVLFIAVPAVFLLLLTHTRTATVGLLAGVPVAGLTLALTNARARKTIAAITVGATVLAVAFSTALTTWFQRGQDDDSFSNLTGRQFVWDALLAEDRTVREQILGVGLTDKSFGGLPIDSTWLAVYHEQGIVGISIVVLMLLGLLFAMATRPPSPARACAVFLVVYGLIASYTQVGLGDVTGYLLHFVVAAALLTPSSGDQRTLHSYDRA</sequence>
<keyword evidence="2" id="KW-0436">Ligase</keyword>
<accession>A0ABY2SCP1</accession>
<feature type="transmembrane region" description="Helical" evidence="1">
    <location>
        <begin position="205"/>
        <end position="221"/>
    </location>
</feature>
<feature type="transmembrane region" description="Helical" evidence="1">
    <location>
        <begin position="252"/>
        <end position="273"/>
    </location>
</feature>
<feature type="transmembrane region" description="Helical" evidence="1">
    <location>
        <begin position="21"/>
        <end position="41"/>
    </location>
</feature>
<feature type="transmembrane region" description="Helical" evidence="1">
    <location>
        <begin position="53"/>
        <end position="71"/>
    </location>
</feature>
<feature type="transmembrane region" description="Helical" evidence="1">
    <location>
        <begin position="172"/>
        <end position="198"/>
    </location>
</feature>
<feature type="transmembrane region" description="Helical" evidence="1">
    <location>
        <begin position="107"/>
        <end position="127"/>
    </location>
</feature>
<keyword evidence="1" id="KW-0472">Membrane</keyword>
<feature type="transmembrane region" description="Helical" evidence="1">
    <location>
        <begin position="139"/>
        <end position="160"/>
    </location>
</feature>
<feature type="transmembrane region" description="Helical" evidence="1">
    <location>
        <begin position="83"/>
        <end position="101"/>
    </location>
</feature>
<organism evidence="2 3">
    <name type="scientific">Prauserella endophytica</name>
    <dbReference type="NCBI Taxonomy" id="1592324"/>
    <lineage>
        <taxon>Bacteria</taxon>
        <taxon>Bacillati</taxon>
        <taxon>Actinomycetota</taxon>
        <taxon>Actinomycetes</taxon>
        <taxon>Pseudonocardiales</taxon>
        <taxon>Pseudonocardiaceae</taxon>
        <taxon>Prauserella</taxon>
        <taxon>Prauserella coralliicola group</taxon>
    </lineage>
</organism>
<gene>
    <name evidence="2" type="ORF">FCN18_03990</name>
</gene>
<keyword evidence="3" id="KW-1185">Reference proteome</keyword>
<keyword evidence="1" id="KW-0812">Transmembrane</keyword>
<name>A0ABY2SCP1_9PSEU</name>
<dbReference type="Proteomes" id="UP000309992">
    <property type="component" value="Unassembled WGS sequence"/>
</dbReference>
<comment type="caution">
    <text evidence="2">The sequence shown here is derived from an EMBL/GenBank/DDBJ whole genome shotgun (WGS) entry which is preliminary data.</text>
</comment>
<dbReference type="PANTHER" id="PTHR37422:SF13">
    <property type="entry name" value="LIPOPOLYSACCHARIDE BIOSYNTHESIS PROTEIN PA4999-RELATED"/>
    <property type="match status" value="1"/>
</dbReference>
<proteinExistence type="predicted"/>
<reference evidence="2 3" key="1">
    <citation type="journal article" date="2015" name="Antonie Van Leeuwenhoek">
        <title>Prauserella endophytica sp. nov., an endophytic actinobacterium isolated from Tamarix taklamakanensis.</title>
        <authorList>
            <person name="Liu J.M."/>
            <person name="Habden X."/>
            <person name="Guo L."/>
            <person name="Tuo L."/>
            <person name="Jiang Z.K."/>
            <person name="Liu S.W."/>
            <person name="Liu X.F."/>
            <person name="Chen L."/>
            <person name="Li R.F."/>
            <person name="Zhang Y.Q."/>
            <person name="Sun C.H."/>
        </authorList>
    </citation>
    <scope>NUCLEOTIDE SEQUENCE [LARGE SCALE GENOMIC DNA]</scope>
    <source>
        <strain evidence="2 3">CGMCC 4.7182</strain>
    </source>
</reference>
<dbReference type="GO" id="GO:0016874">
    <property type="term" value="F:ligase activity"/>
    <property type="evidence" value="ECO:0007669"/>
    <property type="project" value="UniProtKB-KW"/>
</dbReference>
<feature type="transmembrane region" description="Helical" evidence="1">
    <location>
        <begin position="359"/>
        <end position="377"/>
    </location>
</feature>
<dbReference type="EMBL" id="SWMS01000001">
    <property type="protein sequence ID" value="TKG73715.1"/>
    <property type="molecule type" value="Genomic_DNA"/>
</dbReference>
<feature type="transmembrane region" description="Helical" evidence="1">
    <location>
        <begin position="333"/>
        <end position="352"/>
    </location>
</feature>
<dbReference type="InterPro" id="IPR051533">
    <property type="entry name" value="WaaL-like"/>
</dbReference>
<evidence type="ECO:0000256" key="1">
    <source>
        <dbReference type="SAM" id="Phobius"/>
    </source>
</evidence>